<feature type="domain" description="NADP-dependent oxidoreductase" evidence="2">
    <location>
        <begin position="20"/>
        <end position="316"/>
    </location>
</feature>
<dbReference type="InterPro" id="IPR050523">
    <property type="entry name" value="AKR_Detox_Biosynth"/>
</dbReference>
<dbReference type="RefSeq" id="WP_253244043.1">
    <property type="nucleotide sequence ID" value="NZ_JAMYJR010000079.1"/>
</dbReference>
<evidence type="ECO:0000259" key="2">
    <source>
        <dbReference type="Pfam" id="PF00248"/>
    </source>
</evidence>
<dbReference type="Proteomes" id="UP001523369">
    <property type="component" value="Unassembled WGS sequence"/>
</dbReference>
<proteinExistence type="predicted"/>
<comment type="caution">
    <text evidence="3">The sequence shown here is derived from an EMBL/GenBank/DDBJ whole genome shotgun (WGS) entry which is preliminary data.</text>
</comment>
<sequence>MSLNSYVTMGRSGLRVSPFTLGTMTFGEDWQLGSSPEEAKDVLAAYIDRGGNSLDTANLYTNGHAEKIVGDYLESRPGLRDRLVIGTKFFGNLHLGDPNGGGAGRKGITHQLEDSLRRLRTDYVDIYWLHNYNPRNPIDETMRTLDDLVSAGKIRYVGMSDLPAWRFTEASVLANFRGWAPVTAVQLEYSLLERTAEGEVIPAAEAFGAGIMPWSPLRSGRLSGTYGSDRPVPDTIKTTMMGMPTDTEFRVIDAVNEIADEAGVSSAQIALAWVRGRRAVTSTIIGARTLRQLEANLASLDVQLSEDHRKRLDEVSEPQLSFPASVNRLAAAMEFGGSTVDGRAHDVFPPLAGNPTRY</sequence>
<gene>
    <name evidence="3" type="ORF">M1L60_46500</name>
</gene>
<dbReference type="Pfam" id="PF00248">
    <property type="entry name" value="Aldo_ket_red"/>
    <property type="match status" value="1"/>
</dbReference>
<protein>
    <submittedName>
        <fullName evidence="3">Aldo/keto reductase</fullName>
    </submittedName>
</protein>
<name>A0ABT1E4H7_9ACTN</name>
<dbReference type="SUPFAM" id="SSF51430">
    <property type="entry name" value="NAD(P)-linked oxidoreductase"/>
    <property type="match status" value="1"/>
</dbReference>
<organism evidence="3 4">
    <name type="scientific">Paractinoplanes aksuensis</name>
    <dbReference type="NCBI Taxonomy" id="2939490"/>
    <lineage>
        <taxon>Bacteria</taxon>
        <taxon>Bacillati</taxon>
        <taxon>Actinomycetota</taxon>
        <taxon>Actinomycetes</taxon>
        <taxon>Micromonosporales</taxon>
        <taxon>Micromonosporaceae</taxon>
        <taxon>Paractinoplanes</taxon>
    </lineage>
</organism>
<dbReference type="InterPro" id="IPR023210">
    <property type="entry name" value="NADP_OxRdtase_dom"/>
</dbReference>
<accession>A0ABT1E4H7</accession>
<dbReference type="PANTHER" id="PTHR43364">
    <property type="entry name" value="NADH-SPECIFIC METHYLGLYOXAL REDUCTASE-RELATED"/>
    <property type="match status" value="1"/>
</dbReference>
<dbReference type="CDD" id="cd19080">
    <property type="entry name" value="AKR_AKR9A_9B"/>
    <property type="match status" value="1"/>
</dbReference>
<keyword evidence="1" id="KW-0560">Oxidoreductase</keyword>
<dbReference type="Gene3D" id="3.20.20.100">
    <property type="entry name" value="NADP-dependent oxidoreductase domain"/>
    <property type="match status" value="1"/>
</dbReference>
<dbReference type="EMBL" id="JAMYJR010000079">
    <property type="protein sequence ID" value="MCO8278045.1"/>
    <property type="molecule type" value="Genomic_DNA"/>
</dbReference>
<evidence type="ECO:0000313" key="4">
    <source>
        <dbReference type="Proteomes" id="UP001523369"/>
    </source>
</evidence>
<evidence type="ECO:0000256" key="1">
    <source>
        <dbReference type="ARBA" id="ARBA00023002"/>
    </source>
</evidence>
<dbReference type="PANTHER" id="PTHR43364:SF4">
    <property type="entry name" value="NAD(P)-LINKED OXIDOREDUCTASE SUPERFAMILY PROTEIN"/>
    <property type="match status" value="1"/>
</dbReference>
<reference evidence="3 4" key="1">
    <citation type="submission" date="2022-06" db="EMBL/GenBank/DDBJ databases">
        <title>New Species of the Genus Actinoplanes, ActinopZanes ferrugineus.</title>
        <authorList>
            <person name="Ding P."/>
        </authorList>
    </citation>
    <scope>NUCLEOTIDE SEQUENCE [LARGE SCALE GENOMIC DNA]</scope>
    <source>
        <strain evidence="3 4">TRM88003</strain>
    </source>
</reference>
<keyword evidence="4" id="KW-1185">Reference proteome</keyword>
<dbReference type="InterPro" id="IPR036812">
    <property type="entry name" value="NAD(P)_OxRdtase_dom_sf"/>
</dbReference>
<evidence type="ECO:0000313" key="3">
    <source>
        <dbReference type="EMBL" id="MCO8278045.1"/>
    </source>
</evidence>